<keyword evidence="7" id="KW-1185">Reference proteome</keyword>
<evidence type="ECO:0000313" key="6">
    <source>
        <dbReference type="EMBL" id="TDO33864.1"/>
    </source>
</evidence>
<dbReference type="Gene3D" id="1.10.10.60">
    <property type="entry name" value="Homeodomain-like"/>
    <property type="match status" value="1"/>
</dbReference>
<protein>
    <submittedName>
        <fullName evidence="6">TetR family transcriptional regulator</fullName>
    </submittedName>
</protein>
<dbReference type="PROSITE" id="PS50977">
    <property type="entry name" value="HTH_TETR_2"/>
    <property type="match status" value="1"/>
</dbReference>
<organism evidence="6 7">
    <name type="scientific">Kribbella caucasensis</name>
    <dbReference type="NCBI Taxonomy" id="2512215"/>
    <lineage>
        <taxon>Bacteria</taxon>
        <taxon>Bacillati</taxon>
        <taxon>Actinomycetota</taxon>
        <taxon>Actinomycetes</taxon>
        <taxon>Propionibacteriales</taxon>
        <taxon>Kribbellaceae</taxon>
        <taxon>Kribbella</taxon>
    </lineage>
</organism>
<dbReference type="Gene3D" id="1.10.357.10">
    <property type="entry name" value="Tetracycline Repressor, domain 2"/>
    <property type="match status" value="1"/>
</dbReference>
<proteinExistence type="predicted"/>
<dbReference type="InterPro" id="IPR001647">
    <property type="entry name" value="HTH_TetR"/>
</dbReference>
<comment type="caution">
    <text evidence="6">The sequence shown here is derived from an EMBL/GenBank/DDBJ whole genome shotgun (WGS) entry which is preliminary data.</text>
</comment>
<dbReference type="AlphaFoldDB" id="A0A4R6JDF7"/>
<dbReference type="SUPFAM" id="SSF48498">
    <property type="entry name" value="Tetracyclin repressor-like, C-terminal domain"/>
    <property type="match status" value="1"/>
</dbReference>
<evidence type="ECO:0000256" key="2">
    <source>
        <dbReference type="ARBA" id="ARBA00023125"/>
    </source>
</evidence>
<keyword evidence="2 4" id="KW-0238">DNA-binding</keyword>
<dbReference type="PANTHER" id="PTHR30055">
    <property type="entry name" value="HTH-TYPE TRANSCRIPTIONAL REGULATOR RUTR"/>
    <property type="match status" value="1"/>
</dbReference>
<dbReference type="InterPro" id="IPR009057">
    <property type="entry name" value="Homeodomain-like_sf"/>
</dbReference>
<sequence>MSTQEPVRPGRKRSEESRQAILRAAFEIVAEQGYSVLTVERIAARSGVGKQTIYRWWPGKADVLLEALALKAELHIPAPDLGDLASDLRAFLAATFKLARNRQIVAVLRSLMAEAQIDEGFGQRFRESFLHSRREALREVLDRSGGHRASTEVMVDVVFGILWYRLLADHRPLDDDLVDELVTMLT</sequence>
<dbReference type="GO" id="GO:0003700">
    <property type="term" value="F:DNA-binding transcription factor activity"/>
    <property type="evidence" value="ECO:0007669"/>
    <property type="project" value="TreeGrafter"/>
</dbReference>
<evidence type="ECO:0000313" key="7">
    <source>
        <dbReference type="Proteomes" id="UP000295388"/>
    </source>
</evidence>
<reference evidence="6 7" key="1">
    <citation type="submission" date="2019-03" db="EMBL/GenBank/DDBJ databases">
        <title>Genomic Encyclopedia of Type Strains, Phase III (KMG-III): the genomes of soil and plant-associated and newly described type strains.</title>
        <authorList>
            <person name="Whitman W."/>
        </authorList>
    </citation>
    <scope>NUCLEOTIDE SEQUENCE [LARGE SCALE GENOMIC DNA]</scope>
    <source>
        <strain evidence="6 7">VKM Ac-2527</strain>
    </source>
</reference>
<dbReference type="EMBL" id="SNWQ01000030">
    <property type="protein sequence ID" value="TDO33864.1"/>
    <property type="molecule type" value="Genomic_DNA"/>
</dbReference>
<gene>
    <name evidence="6" type="ORF">EV643_13047</name>
</gene>
<keyword evidence="1" id="KW-0805">Transcription regulation</keyword>
<keyword evidence="3" id="KW-0804">Transcription</keyword>
<dbReference type="GO" id="GO:0000976">
    <property type="term" value="F:transcription cis-regulatory region binding"/>
    <property type="evidence" value="ECO:0007669"/>
    <property type="project" value="TreeGrafter"/>
</dbReference>
<dbReference type="Pfam" id="PF16859">
    <property type="entry name" value="TetR_C_11"/>
    <property type="match status" value="1"/>
</dbReference>
<evidence type="ECO:0000256" key="3">
    <source>
        <dbReference type="ARBA" id="ARBA00023163"/>
    </source>
</evidence>
<evidence type="ECO:0000256" key="1">
    <source>
        <dbReference type="ARBA" id="ARBA00023015"/>
    </source>
</evidence>
<dbReference type="InterPro" id="IPR036271">
    <property type="entry name" value="Tet_transcr_reg_TetR-rel_C_sf"/>
</dbReference>
<dbReference type="PANTHER" id="PTHR30055:SF148">
    <property type="entry name" value="TETR-FAMILY TRANSCRIPTIONAL REGULATOR"/>
    <property type="match status" value="1"/>
</dbReference>
<feature type="domain" description="HTH tetR-type" evidence="5">
    <location>
        <begin position="15"/>
        <end position="75"/>
    </location>
</feature>
<evidence type="ECO:0000259" key="5">
    <source>
        <dbReference type="PROSITE" id="PS50977"/>
    </source>
</evidence>
<dbReference type="Proteomes" id="UP000295388">
    <property type="component" value="Unassembled WGS sequence"/>
</dbReference>
<dbReference type="RefSeq" id="WP_133805140.1">
    <property type="nucleotide sequence ID" value="NZ_SNWQ01000030.1"/>
</dbReference>
<dbReference type="PRINTS" id="PR00455">
    <property type="entry name" value="HTHTETR"/>
</dbReference>
<dbReference type="Pfam" id="PF00440">
    <property type="entry name" value="TetR_N"/>
    <property type="match status" value="1"/>
</dbReference>
<name>A0A4R6JDF7_9ACTN</name>
<dbReference type="OrthoDB" id="9796019at2"/>
<accession>A0A4R6JDF7</accession>
<dbReference type="InterPro" id="IPR011075">
    <property type="entry name" value="TetR_C"/>
</dbReference>
<dbReference type="SUPFAM" id="SSF46689">
    <property type="entry name" value="Homeodomain-like"/>
    <property type="match status" value="1"/>
</dbReference>
<dbReference type="InterPro" id="IPR050109">
    <property type="entry name" value="HTH-type_TetR-like_transc_reg"/>
</dbReference>
<evidence type="ECO:0000256" key="4">
    <source>
        <dbReference type="PROSITE-ProRule" id="PRU00335"/>
    </source>
</evidence>
<feature type="DNA-binding region" description="H-T-H motif" evidence="4">
    <location>
        <begin position="38"/>
        <end position="57"/>
    </location>
</feature>